<sequence length="175" mass="19890">MQDTSPDFTEARRLFELGYSPRQIAKKVDILPSLIRARALQENWSSANVPNWEELRQRYEQGEELVMIARNCTVSLYTLRKRKMREKWNRDTTGLGALRRSVTALQVALTKTDPQDTVQITKISAALSMAAGRLSQAETGEKTPEAENEITTSSETSDTEKLFKLVQDWVPVEKS</sequence>
<dbReference type="EMBL" id="UOEE01000304">
    <property type="protein sequence ID" value="VAW00808.1"/>
    <property type="molecule type" value="Genomic_DNA"/>
</dbReference>
<organism evidence="2">
    <name type="scientific">hydrothermal vent metagenome</name>
    <dbReference type="NCBI Taxonomy" id="652676"/>
    <lineage>
        <taxon>unclassified sequences</taxon>
        <taxon>metagenomes</taxon>
        <taxon>ecological metagenomes</taxon>
    </lineage>
</organism>
<evidence type="ECO:0000313" key="2">
    <source>
        <dbReference type="EMBL" id="VAW00808.1"/>
    </source>
</evidence>
<feature type="region of interest" description="Disordered" evidence="1">
    <location>
        <begin position="134"/>
        <end position="159"/>
    </location>
</feature>
<protein>
    <submittedName>
        <fullName evidence="2">Uncharacterized protein</fullName>
    </submittedName>
</protein>
<name>A0A3B0S762_9ZZZZ</name>
<gene>
    <name evidence="2" type="ORF">MNBD_ALPHA06-1997</name>
</gene>
<proteinExistence type="predicted"/>
<reference evidence="2" key="1">
    <citation type="submission" date="2018-06" db="EMBL/GenBank/DDBJ databases">
        <authorList>
            <person name="Zhirakovskaya E."/>
        </authorList>
    </citation>
    <scope>NUCLEOTIDE SEQUENCE</scope>
</reference>
<accession>A0A3B0S762</accession>
<evidence type="ECO:0000256" key="1">
    <source>
        <dbReference type="SAM" id="MobiDB-lite"/>
    </source>
</evidence>
<dbReference type="AlphaFoldDB" id="A0A3B0S762"/>